<feature type="compositionally biased region" description="Basic and acidic residues" evidence="1">
    <location>
        <begin position="141"/>
        <end position="151"/>
    </location>
</feature>
<reference evidence="2 3" key="1">
    <citation type="submission" date="2015-09" db="EMBL/GenBank/DDBJ databases">
        <title>Draft genome of a European isolate of the apple canker pathogen Neonectria ditissima.</title>
        <authorList>
            <person name="Gomez-Cortecero A."/>
            <person name="Harrison R.J."/>
            <person name="Armitage A.D."/>
        </authorList>
    </citation>
    <scope>NUCLEOTIDE SEQUENCE [LARGE SCALE GENOMIC DNA]</scope>
    <source>
        <strain evidence="2 3">R09/05</strain>
    </source>
</reference>
<feature type="region of interest" description="Disordered" evidence="1">
    <location>
        <begin position="177"/>
        <end position="204"/>
    </location>
</feature>
<dbReference type="STRING" id="78410.A0A0N8H967"/>
<feature type="compositionally biased region" description="Basic and acidic residues" evidence="1">
    <location>
        <begin position="325"/>
        <end position="340"/>
    </location>
</feature>
<accession>A0A0N8H967</accession>
<gene>
    <name evidence="2" type="ORF">AK830_g48</name>
</gene>
<feature type="compositionally biased region" description="Polar residues" evidence="1">
    <location>
        <begin position="433"/>
        <end position="444"/>
    </location>
</feature>
<evidence type="ECO:0000313" key="2">
    <source>
        <dbReference type="EMBL" id="KPM46524.1"/>
    </source>
</evidence>
<feature type="compositionally biased region" description="Basic and acidic residues" evidence="1">
    <location>
        <begin position="31"/>
        <end position="40"/>
    </location>
</feature>
<comment type="caution">
    <text evidence="2">The sequence shown here is derived from an EMBL/GenBank/DDBJ whole genome shotgun (WGS) entry which is preliminary data.</text>
</comment>
<sequence>MASHSNNPQHSVLTNVIGVLQRLQDSPQQLAREREQRYDESPPPYASGEITQPPSPASPPRVDEFHERWLKAEAHAKSIPPVQFKSQANQQGIWGDEWGPAWPDKSQPMTRSWPFRGSGPFCGTRDTSKVESRYGICWGHETSEHDPKPEPQPEPEPEPEPPMGLFGILVASRNAQSLRSPSGTSGVSLGLSQPEAHCSPSRGIPPYPQFLYQISKEREWIKDETDYKRPPGGAVVDLDALAYESVKSNWIKDGIWRPEWDLLPGDTWHHEEPDEDEEEAEAPAEDDSQPANNPRRPTLFGLAPLPGAANDRRPGPGEAQACGEAEARPTETSHPRRNIGEHSPLAESAVGSAVSTRSKRPRSPDAADDEPQRTPKRQRRSTRHDTRPADLDPENAKQQPRPRADRDIDDVLAQVDEYLSVPDLPRRRKPRPTHTSVSERYSTP</sequence>
<name>A0A0N8H967_9HYPO</name>
<feature type="compositionally biased region" description="Basic and acidic residues" evidence="1">
    <location>
        <begin position="362"/>
        <end position="373"/>
    </location>
</feature>
<feature type="compositionally biased region" description="Polar residues" evidence="1">
    <location>
        <begin position="1"/>
        <end position="14"/>
    </location>
</feature>
<feature type="compositionally biased region" description="Polar residues" evidence="1">
    <location>
        <begin position="177"/>
        <end position="191"/>
    </location>
</feature>
<evidence type="ECO:0000313" key="3">
    <source>
        <dbReference type="Proteomes" id="UP000050424"/>
    </source>
</evidence>
<protein>
    <submittedName>
        <fullName evidence="2">Uncharacterized protein</fullName>
    </submittedName>
</protein>
<keyword evidence="3" id="KW-1185">Reference proteome</keyword>
<evidence type="ECO:0000256" key="1">
    <source>
        <dbReference type="SAM" id="MobiDB-lite"/>
    </source>
</evidence>
<feature type="region of interest" description="Disordered" evidence="1">
    <location>
        <begin position="1"/>
        <end position="65"/>
    </location>
</feature>
<organism evidence="2 3">
    <name type="scientific">Neonectria ditissima</name>
    <dbReference type="NCBI Taxonomy" id="78410"/>
    <lineage>
        <taxon>Eukaryota</taxon>
        <taxon>Fungi</taxon>
        <taxon>Dikarya</taxon>
        <taxon>Ascomycota</taxon>
        <taxon>Pezizomycotina</taxon>
        <taxon>Sordariomycetes</taxon>
        <taxon>Hypocreomycetidae</taxon>
        <taxon>Hypocreales</taxon>
        <taxon>Nectriaceae</taxon>
        <taxon>Neonectria</taxon>
    </lineage>
</organism>
<dbReference type="AlphaFoldDB" id="A0A0N8H967"/>
<dbReference type="Proteomes" id="UP000050424">
    <property type="component" value="Unassembled WGS sequence"/>
</dbReference>
<dbReference type="OrthoDB" id="5401786at2759"/>
<dbReference type="EMBL" id="LKCW01000001">
    <property type="protein sequence ID" value="KPM46524.1"/>
    <property type="molecule type" value="Genomic_DNA"/>
</dbReference>
<feature type="region of interest" description="Disordered" evidence="1">
    <location>
        <begin position="139"/>
        <end position="163"/>
    </location>
</feature>
<feature type="compositionally biased region" description="Acidic residues" evidence="1">
    <location>
        <begin position="273"/>
        <end position="288"/>
    </location>
</feature>
<proteinExistence type="predicted"/>
<feature type="region of interest" description="Disordered" evidence="1">
    <location>
        <begin position="261"/>
        <end position="444"/>
    </location>
</feature>